<evidence type="ECO:0000256" key="1">
    <source>
        <dbReference type="ARBA" id="ARBA00022603"/>
    </source>
</evidence>
<evidence type="ECO:0000313" key="6">
    <source>
        <dbReference type="Proteomes" id="UP001140094"/>
    </source>
</evidence>
<dbReference type="PANTHER" id="PTHR13271">
    <property type="entry name" value="UNCHARACTERIZED PUTATIVE METHYLTRANSFERASE"/>
    <property type="match status" value="1"/>
</dbReference>
<dbReference type="InterPro" id="IPR001214">
    <property type="entry name" value="SET_dom"/>
</dbReference>
<evidence type="ECO:0000256" key="3">
    <source>
        <dbReference type="ARBA" id="ARBA00022691"/>
    </source>
</evidence>
<dbReference type="PROSITE" id="PS50280">
    <property type="entry name" value="SET"/>
    <property type="match status" value="1"/>
</dbReference>
<dbReference type="AlphaFoldDB" id="A0A9W8LS07"/>
<evidence type="ECO:0000313" key="5">
    <source>
        <dbReference type="EMBL" id="KAJ2800241.1"/>
    </source>
</evidence>
<dbReference type="PANTHER" id="PTHR13271:SF147">
    <property type="entry name" value="PROTEIN-LYSINE N-METHYLTRANSFERASE EFM1-RELATED"/>
    <property type="match status" value="1"/>
</dbReference>
<dbReference type="InterPro" id="IPR015353">
    <property type="entry name" value="Rubisco_LSMT_subst-bd"/>
</dbReference>
<sequence>MCEGDNGQRLERFQNWLEANGATLEKPELRKCGQHGNGVYAREAISDSEQYANIPSDLIITSDVCRKDLKDVLAADLSGRALLCAFLIHQRFVCAESFWKPYIDILPQEFHTPLHFSSQELLLLHGTPMEYAVEDRRSELRAEHKRVQEAVDSKAEEMLRVLDFENYLWAATVVSSRAFTEALLEVGRKDVPDKRKDDGEQGNAGAKASVLLPLLDMMNHRPQARITWLVDSDSGSISFVAGSNVAAGSEVANNYGAKSNEELLLGYGFCASPNPLNCYHIKLNYSQDPLFAEKRQILEAAGIDACDHYIRKHQLPRYLLPMLRVMAMTETDVYYVRKLLAEAPDNVEWLLQPLGLRIELRARFLLARLLDGKLNMLLNAQPVDLPETENARLALQYRAELEDILRSTLEKLHRDEDSLMSFAHSLLENDRHALPSYMAEGAVALPIAANDAETETGPEEQDAKRARATQPVQLFLEDVLVTLNHSLDRDPEFSQAVEQIDVDEDVLLTLFVLRCRAFPQSPWHFAVKRLESFKHPMLLLEEDPQALENYGEMMMEMGEIHDSLFPLLNEYFPEVFPIDQFSSELFLWAAGIVETCRVSLPARCVAANGAEDQDPQDIEGLCLV</sequence>
<dbReference type="Proteomes" id="UP001140094">
    <property type="component" value="Unassembled WGS sequence"/>
</dbReference>
<dbReference type="CDD" id="cd19180">
    <property type="entry name" value="SET_SpSET10-like"/>
    <property type="match status" value="1"/>
</dbReference>
<proteinExistence type="predicted"/>
<reference evidence="5" key="1">
    <citation type="submission" date="2022-07" db="EMBL/GenBank/DDBJ databases">
        <title>Phylogenomic reconstructions and comparative analyses of Kickxellomycotina fungi.</title>
        <authorList>
            <person name="Reynolds N.K."/>
            <person name="Stajich J.E."/>
            <person name="Barry K."/>
            <person name="Grigoriev I.V."/>
            <person name="Crous P."/>
            <person name="Smith M.E."/>
        </authorList>
    </citation>
    <scope>NUCLEOTIDE SEQUENCE</scope>
    <source>
        <strain evidence="5">NRRL 1565</strain>
    </source>
</reference>
<keyword evidence="1" id="KW-0489">Methyltransferase</keyword>
<dbReference type="InterPro" id="IPR050600">
    <property type="entry name" value="SETD3_SETD6_MTase"/>
</dbReference>
<evidence type="ECO:0000259" key="4">
    <source>
        <dbReference type="PROSITE" id="PS50280"/>
    </source>
</evidence>
<organism evidence="5 6">
    <name type="scientific">Coemansia guatemalensis</name>
    <dbReference type="NCBI Taxonomy" id="2761395"/>
    <lineage>
        <taxon>Eukaryota</taxon>
        <taxon>Fungi</taxon>
        <taxon>Fungi incertae sedis</taxon>
        <taxon>Zoopagomycota</taxon>
        <taxon>Kickxellomycotina</taxon>
        <taxon>Kickxellomycetes</taxon>
        <taxon>Kickxellales</taxon>
        <taxon>Kickxellaceae</taxon>
        <taxon>Coemansia</taxon>
    </lineage>
</organism>
<keyword evidence="2" id="KW-0808">Transferase</keyword>
<dbReference type="Pfam" id="PF09273">
    <property type="entry name" value="Rubis-subs-bind"/>
    <property type="match status" value="1"/>
</dbReference>
<dbReference type="Pfam" id="PF00856">
    <property type="entry name" value="SET"/>
    <property type="match status" value="1"/>
</dbReference>
<keyword evidence="6" id="KW-1185">Reference proteome</keyword>
<dbReference type="InterPro" id="IPR044432">
    <property type="entry name" value="Set10/Efm1_SET"/>
</dbReference>
<dbReference type="InterPro" id="IPR036464">
    <property type="entry name" value="Rubisco_LSMT_subst-bd_sf"/>
</dbReference>
<protein>
    <recommendedName>
        <fullName evidence="4">SET domain-containing protein</fullName>
    </recommendedName>
</protein>
<comment type="caution">
    <text evidence="5">The sequence shown here is derived from an EMBL/GenBank/DDBJ whole genome shotgun (WGS) entry which is preliminary data.</text>
</comment>
<gene>
    <name evidence="5" type="ORF">H4R20_004132</name>
</gene>
<dbReference type="GO" id="GO:0032259">
    <property type="term" value="P:methylation"/>
    <property type="evidence" value="ECO:0007669"/>
    <property type="project" value="UniProtKB-KW"/>
</dbReference>
<accession>A0A9W8LS07</accession>
<feature type="domain" description="SET" evidence="4">
    <location>
        <begin position="25"/>
        <end position="256"/>
    </location>
</feature>
<name>A0A9W8LS07_9FUNG</name>
<keyword evidence="3" id="KW-0949">S-adenosyl-L-methionine</keyword>
<dbReference type="InterPro" id="IPR046341">
    <property type="entry name" value="SET_dom_sf"/>
</dbReference>
<dbReference type="Gene3D" id="3.90.1410.10">
    <property type="entry name" value="set domain protein methyltransferase, domain 1"/>
    <property type="match status" value="2"/>
</dbReference>
<evidence type="ECO:0000256" key="2">
    <source>
        <dbReference type="ARBA" id="ARBA00022679"/>
    </source>
</evidence>
<dbReference type="SUPFAM" id="SSF82199">
    <property type="entry name" value="SET domain"/>
    <property type="match status" value="1"/>
</dbReference>
<dbReference type="EMBL" id="JANBUO010001024">
    <property type="protein sequence ID" value="KAJ2800241.1"/>
    <property type="molecule type" value="Genomic_DNA"/>
</dbReference>
<dbReference type="Gene3D" id="3.90.1420.10">
    <property type="entry name" value="Rubisco LSMT, substrate-binding domain"/>
    <property type="match status" value="1"/>
</dbReference>
<dbReference type="GO" id="GO:0016279">
    <property type="term" value="F:protein-lysine N-methyltransferase activity"/>
    <property type="evidence" value="ECO:0007669"/>
    <property type="project" value="InterPro"/>
</dbReference>
<dbReference type="OrthoDB" id="42889at2759"/>